<feature type="region of interest" description="Disordered" evidence="1">
    <location>
        <begin position="1"/>
        <end position="31"/>
    </location>
</feature>
<name>A0ABS1BCZ9_9MICO</name>
<sequence>MPASADLPAQDPDDLSGVAERSGEDGSTGLTAQERAILAMEERTFRYVGAKERRIREELALTPTAYYVRLNALLDRPEALRSAPALVHRLRARRVSASDAGHAA</sequence>
<organism evidence="2 3">
    <name type="scientific">Brachybacterium halotolerans</name>
    <dbReference type="NCBI Taxonomy" id="2795215"/>
    <lineage>
        <taxon>Bacteria</taxon>
        <taxon>Bacillati</taxon>
        <taxon>Actinomycetota</taxon>
        <taxon>Actinomycetes</taxon>
        <taxon>Micrococcales</taxon>
        <taxon>Dermabacteraceae</taxon>
        <taxon>Brachybacterium</taxon>
    </lineage>
</organism>
<accession>A0ABS1BCZ9</accession>
<dbReference type="RefSeq" id="WP_200503423.1">
    <property type="nucleotide sequence ID" value="NZ_JAEDAJ010000010.1"/>
</dbReference>
<gene>
    <name evidence="2" type="ORF">I8D64_14055</name>
</gene>
<reference evidence="2 3" key="1">
    <citation type="submission" date="2020-12" db="EMBL/GenBank/DDBJ databases">
        <title>Brachybacterium sp. MASK1Z-5, whole genome shotgun sequence.</title>
        <authorList>
            <person name="Tuo L."/>
        </authorList>
    </citation>
    <scope>NUCLEOTIDE SEQUENCE [LARGE SCALE GENOMIC DNA]</scope>
    <source>
        <strain evidence="2 3">MASK1Z-5</strain>
    </source>
</reference>
<keyword evidence="3" id="KW-1185">Reference proteome</keyword>
<comment type="caution">
    <text evidence="2">The sequence shown here is derived from an EMBL/GenBank/DDBJ whole genome shotgun (WGS) entry which is preliminary data.</text>
</comment>
<dbReference type="EMBL" id="JAEDAJ010000010">
    <property type="protein sequence ID" value="MBK0332520.1"/>
    <property type="molecule type" value="Genomic_DNA"/>
</dbReference>
<evidence type="ECO:0000256" key="1">
    <source>
        <dbReference type="SAM" id="MobiDB-lite"/>
    </source>
</evidence>
<dbReference type="InterPro" id="IPR021678">
    <property type="entry name" value="DUF3263"/>
</dbReference>
<protein>
    <submittedName>
        <fullName evidence="2">DUF3263 domain-containing protein</fullName>
    </submittedName>
</protein>
<evidence type="ECO:0000313" key="2">
    <source>
        <dbReference type="EMBL" id="MBK0332520.1"/>
    </source>
</evidence>
<evidence type="ECO:0000313" key="3">
    <source>
        <dbReference type="Proteomes" id="UP000612352"/>
    </source>
</evidence>
<dbReference type="Pfam" id="PF11662">
    <property type="entry name" value="DUF3263"/>
    <property type="match status" value="1"/>
</dbReference>
<dbReference type="Proteomes" id="UP000612352">
    <property type="component" value="Unassembled WGS sequence"/>
</dbReference>
<proteinExistence type="predicted"/>